<dbReference type="Proteomes" id="UP000813876">
    <property type="component" value="Unassembled WGS sequence"/>
</dbReference>
<reference evidence="2" key="1">
    <citation type="submission" date="2019-11" db="EMBL/GenBank/DDBJ databases">
        <title>Comparative genomics of photobacteria reveal adaptation to distinct habitats.</title>
        <authorList>
            <person name="Fuertes-Perez S."/>
            <person name="Hilgarth M."/>
            <person name="Vogel R.F."/>
        </authorList>
    </citation>
    <scope>NUCLEOTIDE SEQUENCE</scope>
    <source>
        <strain evidence="2">TMW2.2145</strain>
    </source>
</reference>
<evidence type="ECO:0000313" key="2">
    <source>
        <dbReference type="EMBL" id="MCF2303467.1"/>
    </source>
</evidence>
<accession>A0AAW4ZQF4</accession>
<evidence type="ECO:0000259" key="1">
    <source>
        <dbReference type="Pfam" id="PF24390"/>
    </source>
</evidence>
<dbReference type="Pfam" id="PF24390">
    <property type="entry name" value="PRTase-CE"/>
    <property type="match status" value="1"/>
</dbReference>
<organism evidence="2 3">
    <name type="scientific">Photobacterium phosphoreum</name>
    <dbReference type="NCBI Taxonomy" id="659"/>
    <lineage>
        <taxon>Bacteria</taxon>
        <taxon>Pseudomonadati</taxon>
        <taxon>Pseudomonadota</taxon>
        <taxon>Gammaproteobacteria</taxon>
        <taxon>Vibrionales</taxon>
        <taxon>Vibrionaceae</taxon>
        <taxon>Photobacterium</taxon>
    </lineage>
</organism>
<protein>
    <recommendedName>
        <fullName evidence="1">PRTase-CE domain-containing protein</fullName>
    </recommendedName>
</protein>
<feature type="domain" description="PRTase-CE" evidence="1">
    <location>
        <begin position="9"/>
        <end position="288"/>
    </location>
</feature>
<evidence type="ECO:0000313" key="3">
    <source>
        <dbReference type="Proteomes" id="UP000813876"/>
    </source>
</evidence>
<dbReference type="AlphaFoldDB" id="A0AAW4ZQF4"/>
<sequence length="394" mass="44898">MLSNIPAVQPWLAQFLPQDRPTACKLLDELVVIPTDRVVSDLKIVVELILTQYKKAAIYPIRELLSDNESYFSLSDNTEPPTMQHAQATLGSEALVSNLITRLNRTYQDKVVLEDILLPNGNLKASPSISTIKNKKIKTLIIIDDLIGSGDRTCDFLDAIYQHPTIKSWVSGKHLKINVVVFMATDKGKKKVEKWCKNGKKADLHVINSCPSFHSSIDSKEIFDLCNQYANRNERLPLGYDKVAVRVIFGHSAPNNIPAILYRTAKKYKPKSTLIGVYPASWTPLFPRRDVPEEIKHQINLKKKTVSKKASVQRLLKQLEQTPSISKSKLHQILDWSMADLKCFISFCEQFDMLTINSNEVKITEQGQIELKVLNKKQYTIEFNKENYYPNKLE</sequence>
<dbReference type="RefSeq" id="WP_232581621.1">
    <property type="nucleotide sequence ID" value="NZ_WMCP01000026.1"/>
</dbReference>
<proteinExistence type="predicted"/>
<comment type="caution">
    <text evidence="2">The sequence shown here is derived from an EMBL/GenBank/DDBJ whole genome shotgun (WGS) entry which is preliminary data.</text>
</comment>
<name>A0AAW4ZQF4_PHOPO</name>
<dbReference type="EMBL" id="WMCP01000026">
    <property type="protein sequence ID" value="MCF2303467.1"/>
    <property type="molecule type" value="Genomic_DNA"/>
</dbReference>
<gene>
    <name evidence="2" type="ORF">GLP33_17180</name>
</gene>
<dbReference type="InterPro" id="IPR056920">
    <property type="entry name" value="PRTase-CE"/>
</dbReference>